<evidence type="ECO:0000313" key="2">
    <source>
        <dbReference type="EMBL" id="KAK0402061.1"/>
    </source>
</evidence>
<gene>
    <name evidence="2" type="ORF">QR680_016123</name>
</gene>
<accession>A0AA39LLF3</accession>
<proteinExistence type="predicted"/>
<feature type="chain" id="PRO_5041454804" evidence="1">
    <location>
        <begin position="29"/>
        <end position="319"/>
    </location>
</feature>
<organism evidence="2 3">
    <name type="scientific">Steinernema hermaphroditum</name>
    <dbReference type="NCBI Taxonomy" id="289476"/>
    <lineage>
        <taxon>Eukaryota</taxon>
        <taxon>Metazoa</taxon>
        <taxon>Ecdysozoa</taxon>
        <taxon>Nematoda</taxon>
        <taxon>Chromadorea</taxon>
        <taxon>Rhabditida</taxon>
        <taxon>Tylenchina</taxon>
        <taxon>Panagrolaimomorpha</taxon>
        <taxon>Strongyloidoidea</taxon>
        <taxon>Steinernematidae</taxon>
        <taxon>Steinernema</taxon>
    </lineage>
</organism>
<feature type="signal peptide" evidence="1">
    <location>
        <begin position="1"/>
        <end position="28"/>
    </location>
</feature>
<dbReference type="AlphaFoldDB" id="A0AA39LLF3"/>
<dbReference type="EMBL" id="JAUCMV010000004">
    <property type="protein sequence ID" value="KAK0402061.1"/>
    <property type="molecule type" value="Genomic_DNA"/>
</dbReference>
<evidence type="ECO:0000256" key="1">
    <source>
        <dbReference type="SAM" id="SignalP"/>
    </source>
</evidence>
<dbReference type="Proteomes" id="UP001175271">
    <property type="component" value="Unassembled WGS sequence"/>
</dbReference>
<evidence type="ECO:0000313" key="3">
    <source>
        <dbReference type="Proteomes" id="UP001175271"/>
    </source>
</evidence>
<sequence>MYKRGRLHNSSAVMLWVVFIALLSVAAATYSSDKWRLESFCANGIMKNGRCYKALQGREVWLDKNEDRKRQVKYHCNYHAMDYYSPLLLSKDMESADISLYIYASVPFVNDPVIKELESAGLLESYTAYRASVIGDALTRNVTLESTLPMYQRGLICFYEYFDAAEFEDLLAKKTPQYPVAASSKEWRIEGFCKGGKIEMDGNCYKPIPVEDIAYGLPLLHHFDLKIACENALIKYYLPIFASRKLNFDDILNPSNSEPMMMASSIKGYCGANKAMYYVQSLPNLKDTFYTTDEVEYNEVISSNKFYKGMDHGVAFYVW</sequence>
<name>A0AA39LLF3_9BILA</name>
<keyword evidence="3" id="KW-1185">Reference proteome</keyword>
<keyword evidence="1" id="KW-0732">Signal</keyword>
<protein>
    <submittedName>
        <fullName evidence="2">Uncharacterized protein</fullName>
    </submittedName>
</protein>
<comment type="caution">
    <text evidence="2">The sequence shown here is derived from an EMBL/GenBank/DDBJ whole genome shotgun (WGS) entry which is preliminary data.</text>
</comment>
<reference evidence="2" key="1">
    <citation type="submission" date="2023-06" db="EMBL/GenBank/DDBJ databases">
        <title>Genomic analysis of the entomopathogenic nematode Steinernema hermaphroditum.</title>
        <authorList>
            <person name="Schwarz E.M."/>
            <person name="Heppert J.K."/>
            <person name="Baniya A."/>
            <person name="Schwartz H.T."/>
            <person name="Tan C.-H."/>
            <person name="Antoshechkin I."/>
            <person name="Sternberg P.W."/>
            <person name="Goodrich-Blair H."/>
            <person name="Dillman A.R."/>
        </authorList>
    </citation>
    <scope>NUCLEOTIDE SEQUENCE</scope>
    <source>
        <strain evidence="2">PS9179</strain>
        <tissue evidence="2">Whole animal</tissue>
    </source>
</reference>